<keyword evidence="5 7" id="KW-0456">Lyase</keyword>
<dbReference type="InterPro" id="IPR011995">
    <property type="entry name" value="OMPdecase_type-2"/>
</dbReference>
<name>A0ABY4YP46_9MICO</name>
<dbReference type="EC" id="4.1.1.23" evidence="7"/>
<dbReference type="RefSeq" id="WP_252591134.1">
    <property type="nucleotide sequence ID" value="NZ_CP099489.1"/>
</dbReference>
<evidence type="ECO:0000256" key="6">
    <source>
        <dbReference type="ARBA" id="ARBA00049157"/>
    </source>
</evidence>
<accession>A0ABY4YP46</accession>
<dbReference type="SUPFAM" id="SSF51366">
    <property type="entry name" value="Ribulose-phoshate binding barrel"/>
    <property type="match status" value="1"/>
</dbReference>
<evidence type="ECO:0000256" key="7">
    <source>
        <dbReference type="HAMAP-Rule" id="MF_01215"/>
    </source>
</evidence>
<evidence type="ECO:0000313" key="10">
    <source>
        <dbReference type="Proteomes" id="UP001056455"/>
    </source>
</evidence>
<evidence type="ECO:0000256" key="4">
    <source>
        <dbReference type="ARBA" id="ARBA00022975"/>
    </source>
</evidence>
<dbReference type="SMART" id="SM00934">
    <property type="entry name" value="OMPdecase"/>
    <property type="match status" value="1"/>
</dbReference>
<comment type="pathway">
    <text evidence="1 7">Pyrimidine metabolism; UMP biosynthesis via de novo pathway; UMP from orotate: step 2/2.</text>
</comment>
<dbReference type="GO" id="GO:0004590">
    <property type="term" value="F:orotidine-5'-phosphate decarboxylase activity"/>
    <property type="evidence" value="ECO:0007669"/>
    <property type="project" value="UniProtKB-EC"/>
</dbReference>
<comment type="similarity">
    <text evidence="2 7">Belongs to the OMP decarboxylase family. Type 2 subfamily.</text>
</comment>
<dbReference type="NCBIfam" id="TIGR02127">
    <property type="entry name" value="pyrF_sub2"/>
    <property type="match status" value="1"/>
</dbReference>
<dbReference type="InterPro" id="IPR013785">
    <property type="entry name" value="Aldolase_TIM"/>
</dbReference>
<evidence type="ECO:0000256" key="5">
    <source>
        <dbReference type="ARBA" id="ARBA00023239"/>
    </source>
</evidence>
<evidence type="ECO:0000256" key="1">
    <source>
        <dbReference type="ARBA" id="ARBA00004861"/>
    </source>
</evidence>
<organism evidence="9 10">
    <name type="scientific">Ornithinimicrobium faecis</name>
    <dbReference type="NCBI Taxonomy" id="2934158"/>
    <lineage>
        <taxon>Bacteria</taxon>
        <taxon>Bacillati</taxon>
        <taxon>Actinomycetota</taxon>
        <taxon>Actinomycetes</taxon>
        <taxon>Micrococcales</taxon>
        <taxon>Ornithinimicrobiaceae</taxon>
        <taxon>Ornithinimicrobium</taxon>
    </lineage>
</organism>
<keyword evidence="10" id="KW-1185">Reference proteome</keyword>
<sequence>MAIDSPRFGARLVAAMQERGPLCVGIDPHPELLAQWGLPDTADGVARFTDAVLEGVAGEVAAVKPQSAFFERHGSAGIAVLERLLADLHSSGTLSVLDVKRGDIGSTMRAYAQAYLQDGAPLAADAITVTPYLGTGALAPALDLARETGRGLFVLALTSNPEAAALQHAGEPPVARSVVDDVARLNAGVEPVGDVGLVVGATVGDTPAQLGIDLAAAHAVVLAPGVGAQGAQAEDVALTFAGLERRVLVPISRGILSAGPAPERIRAIAARFSAELTSKLWS</sequence>
<dbReference type="PANTHER" id="PTHR43375:SF1">
    <property type="entry name" value="OROTIDINE 5'-PHOSPHATE DECARBOXYLASE"/>
    <property type="match status" value="1"/>
</dbReference>
<keyword evidence="3 7" id="KW-0210">Decarboxylase</keyword>
<keyword evidence="4 7" id="KW-0665">Pyrimidine biosynthesis</keyword>
<protein>
    <recommendedName>
        <fullName evidence="7">Orotidine 5'-phosphate decarboxylase</fullName>
        <ecNumber evidence="7">4.1.1.23</ecNumber>
    </recommendedName>
    <alternativeName>
        <fullName evidence="7">OMP decarboxylase</fullName>
        <shortName evidence="7">OMPDCase</shortName>
        <shortName evidence="7">OMPdecase</shortName>
    </alternativeName>
</protein>
<dbReference type="HAMAP" id="MF_01215">
    <property type="entry name" value="OMPdecase_type2"/>
    <property type="match status" value="1"/>
</dbReference>
<dbReference type="InterPro" id="IPR001754">
    <property type="entry name" value="OMPdeCOase_dom"/>
</dbReference>
<dbReference type="Pfam" id="PF00215">
    <property type="entry name" value="OMPdecase"/>
    <property type="match status" value="1"/>
</dbReference>
<reference evidence="9" key="1">
    <citation type="submission" date="2022-06" db="EMBL/GenBank/DDBJ databases">
        <title>Ornithinimicrobium HY1793.</title>
        <authorList>
            <person name="Huang Y."/>
        </authorList>
    </citation>
    <scope>NUCLEOTIDE SEQUENCE</scope>
    <source>
        <strain evidence="9">HY1793</strain>
    </source>
</reference>
<comment type="catalytic activity">
    <reaction evidence="6 7">
        <text>orotidine 5'-phosphate + H(+) = UMP + CO2</text>
        <dbReference type="Rhea" id="RHEA:11596"/>
        <dbReference type="ChEBI" id="CHEBI:15378"/>
        <dbReference type="ChEBI" id="CHEBI:16526"/>
        <dbReference type="ChEBI" id="CHEBI:57538"/>
        <dbReference type="ChEBI" id="CHEBI:57865"/>
        <dbReference type="EC" id="4.1.1.23"/>
    </reaction>
</comment>
<feature type="active site" description="Proton donor" evidence="7">
    <location>
        <position position="100"/>
    </location>
</feature>
<evidence type="ECO:0000256" key="2">
    <source>
        <dbReference type="ARBA" id="ARBA00008847"/>
    </source>
</evidence>
<dbReference type="InterPro" id="IPR011060">
    <property type="entry name" value="RibuloseP-bd_barrel"/>
</dbReference>
<evidence type="ECO:0000256" key="3">
    <source>
        <dbReference type="ARBA" id="ARBA00022793"/>
    </source>
</evidence>
<dbReference type="CDD" id="cd04725">
    <property type="entry name" value="OMP_decarboxylase_like"/>
    <property type="match status" value="1"/>
</dbReference>
<evidence type="ECO:0000259" key="8">
    <source>
        <dbReference type="SMART" id="SM00934"/>
    </source>
</evidence>
<dbReference type="PANTHER" id="PTHR43375">
    <property type="entry name" value="OROTIDINE 5'-PHOSPHATE DECARBOXYLASE"/>
    <property type="match status" value="1"/>
</dbReference>
<dbReference type="EMBL" id="CP099489">
    <property type="protein sequence ID" value="USQ78336.1"/>
    <property type="molecule type" value="Genomic_DNA"/>
</dbReference>
<proteinExistence type="inferred from homology"/>
<evidence type="ECO:0000313" key="9">
    <source>
        <dbReference type="EMBL" id="USQ78336.1"/>
    </source>
</evidence>
<gene>
    <name evidence="7 9" type="primary">pyrF</name>
    <name evidence="9" type="ORF">NF556_11830</name>
</gene>
<dbReference type="Proteomes" id="UP001056455">
    <property type="component" value="Chromosome"/>
</dbReference>
<feature type="domain" description="Orotidine 5'-phosphate decarboxylase" evidence="8">
    <location>
        <begin position="21"/>
        <end position="268"/>
    </location>
</feature>
<dbReference type="Gene3D" id="3.20.20.70">
    <property type="entry name" value="Aldolase class I"/>
    <property type="match status" value="1"/>
</dbReference>